<evidence type="ECO:0000256" key="1">
    <source>
        <dbReference type="SAM" id="MobiDB-lite"/>
    </source>
</evidence>
<dbReference type="Proteomes" id="UP000005239">
    <property type="component" value="Unassembled WGS sequence"/>
</dbReference>
<accession>A0A2A6BVR6</accession>
<organism evidence="3 4">
    <name type="scientific">Pristionchus pacificus</name>
    <name type="common">Parasitic nematode worm</name>
    <dbReference type="NCBI Taxonomy" id="54126"/>
    <lineage>
        <taxon>Eukaryota</taxon>
        <taxon>Metazoa</taxon>
        <taxon>Ecdysozoa</taxon>
        <taxon>Nematoda</taxon>
        <taxon>Chromadorea</taxon>
        <taxon>Rhabditida</taxon>
        <taxon>Rhabditina</taxon>
        <taxon>Diplogasteromorpha</taxon>
        <taxon>Diplogasteroidea</taxon>
        <taxon>Neodiplogasteridae</taxon>
        <taxon>Pristionchus</taxon>
    </lineage>
</organism>
<feature type="compositionally biased region" description="Low complexity" evidence="1">
    <location>
        <begin position="154"/>
        <end position="167"/>
    </location>
</feature>
<feature type="compositionally biased region" description="Low complexity" evidence="1">
    <location>
        <begin position="232"/>
        <end position="246"/>
    </location>
</feature>
<feature type="region of interest" description="Disordered" evidence="1">
    <location>
        <begin position="154"/>
        <end position="212"/>
    </location>
</feature>
<sequence>MDRIILLSLLIMGIDASCVSKGAAVKVEGRGPKGVGFARVESGMGGGILGVIETADMPNCSKTCGRLPTCTAYSYAKSTLECSLYAYSADAKIMLGEPFGDVSTYAMFRSKDVARPTLTVDSEELAAYLRRNVDREVHVADQCRNPAIELFKTSSPYPLHPSSPSTPALTALESPPPTFSATERTALPATPQLSPYNSTENADSISHSSPGVSADNLATTVPVFERATPSAGTVPTGTTPHHPTLPNFTEAEEKNSKATVISRLTRLEDNPDKYSSVTLSPTVVGSEPSTGSTVLSSTKIVNSEGKNATVGVSVSLPSSSSVSPVTTSSSTSSYMSNDSRSVPEDTESRSTNGETSVRSSTIGGGIGACFDVFRWTNGEPIAQPFYLRSIE</sequence>
<reference evidence="4" key="1">
    <citation type="journal article" date="2008" name="Nat. Genet.">
        <title>The Pristionchus pacificus genome provides a unique perspective on nematode lifestyle and parasitism.</title>
        <authorList>
            <person name="Dieterich C."/>
            <person name="Clifton S.W."/>
            <person name="Schuster L.N."/>
            <person name="Chinwalla A."/>
            <person name="Delehaunty K."/>
            <person name="Dinkelacker I."/>
            <person name="Fulton L."/>
            <person name="Fulton R."/>
            <person name="Godfrey J."/>
            <person name="Minx P."/>
            <person name="Mitreva M."/>
            <person name="Roeseler W."/>
            <person name="Tian H."/>
            <person name="Witte H."/>
            <person name="Yang S.P."/>
            <person name="Wilson R.K."/>
            <person name="Sommer R.J."/>
        </authorList>
    </citation>
    <scope>NUCLEOTIDE SEQUENCE [LARGE SCALE GENOMIC DNA]</scope>
    <source>
        <strain evidence="4">PS312</strain>
    </source>
</reference>
<feature type="region of interest" description="Disordered" evidence="1">
    <location>
        <begin position="271"/>
        <end position="298"/>
    </location>
</feature>
<feature type="compositionally biased region" description="Polar residues" evidence="1">
    <location>
        <begin position="191"/>
        <end position="212"/>
    </location>
</feature>
<evidence type="ECO:0000313" key="3">
    <source>
        <dbReference type="EnsemblMetazoa" id="PPA09333.1"/>
    </source>
</evidence>
<feature type="signal peptide" evidence="2">
    <location>
        <begin position="1"/>
        <end position="16"/>
    </location>
</feature>
<keyword evidence="2" id="KW-0732">Signal</keyword>
<proteinExistence type="predicted"/>
<feature type="compositionally biased region" description="Polar residues" evidence="1">
    <location>
        <begin position="349"/>
        <end position="360"/>
    </location>
</feature>
<dbReference type="Pfam" id="PF00024">
    <property type="entry name" value="PAN_1"/>
    <property type="match status" value="1"/>
</dbReference>
<feature type="compositionally biased region" description="Low complexity" evidence="1">
    <location>
        <begin position="312"/>
        <end position="340"/>
    </location>
</feature>
<dbReference type="InterPro" id="IPR003609">
    <property type="entry name" value="Pan_app"/>
</dbReference>
<feature type="chain" id="PRO_5043881886" evidence="2">
    <location>
        <begin position="17"/>
        <end position="391"/>
    </location>
</feature>
<gene>
    <name evidence="3" type="primary">WBGene00098887</name>
</gene>
<name>A0A2A6BVR6_PRIPA</name>
<protein>
    <submittedName>
        <fullName evidence="3">Uncharacterized protein</fullName>
    </submittedName>
</protein>
<evidence type="ECO:0000256" key="2">
    <source>
        <dbReference type="SAM" id="SignalP"/>
    </source>
</evidence>
<feature type="region of interest" description="Disordered" evidence="1">
    <location>
        <begin position="312"/>
        <end position="360"/>
    </location>
</feature>
<evidence type="ECO:0000313" key="4">
    <source>
        <dbReference type="Proteomes" id="UP000005239"/>
    </source>
</evidence>
<dbReference type="EnsemblMetazoa" id="PPA09333.1">
    <property type="protein sequence ID" value="PPA09333.1"/>
    <property type="gene ID" value="WBGene00098887"/>
</dbReference>
<feature type="region of interest" description="Disordered" evidence="1">
    <location>
        <begin position="228"/>
        <end position="256"/>
    </location>
</feature>
<accession>A0A8R1U739</accession>
<dbReference type="AlphaFoldDB" id="A0A2A6BVR6"/>
<feature type="compositionally biased region" description="Polar residues" evidence="1">
    <location>
        <begin position="273"/>
        <end position="298"/>
    </location>
</feature>
<keyword evidence="4" id="KW-1185">Reference proteome</keyword>
<reference evidence="3" key="2">
    <citation type="submission" date="2022-06" db="UniProtKB">
        <authorList>
            <consortium name="EnsemblMetazoa"/>
        </authorList>
    </citation>
    <scope>IDENTIFICATION</scope>
    <source>
        <strain evidence="3">PS312</strain>
    </source>
</reference>